<dbReference type="InterPro" id="IPR001845">
    <property type="entry name" value="HTH_ArsR_DNA-bd_dom"/>
</dbReference>
<dbReference type="PANTHER" id="PTHR43132:SF6">
    <property type="entry name" value="HTH-TYPE TRANSCRIPTIONAL REPRESSOR CZRA"/>
    <property type="match status" value="1"/>
</dbReference>
<name>A0A517LZC8_9BACT</name>
<evidence type="ECO:0000259" key="4">
    <source>
        <dbReference type="PROSITE" id="PS50987"/>
    </source>
</evidence>
<keyword evidence="6" id="KW-1185">Reference proteome</keyword>
<dbReference type="InterPro" id="IPR011991">
    <property type="entry name" value="ArsR-like_HTH"/>
</dbReference>
<dbReference type="InterPro" id="IPR036390">
    <property type="entry name" value="WH_DNA-bd_sf"/>
</dbReference>
<dbReference type="NCBIfam" id="NF033788">
    <property type="entry name" value="HTH_metalloreg"/>
    <property type="match status" value="1"/>
</dbReference>
<sequence length="109" mass="11763">MANSNPSDEDRCAVYLKAIADSLRLQIVRALQSGPLSVSDLALALDQEIGTVSHHLRVLYHANLVTTQREGKFIYYSLNQGVLGGQAKTRRGALDFGCCKLDMGPASGD</sequence>
<dbReference type="EMBL" id="CP036261">
    <property type="protein sequence ID" value="QDS87975.1"/>
    <property type="molecule type" value="Genomic_DNA"/>
</dbReference>
<dbReference type="PANTHER" id="PTHR43132">
    <property type="entry name" value="ARSENICAL RESISTANCE OPERON REPRESSOR ARSR-RELATED"/>
    <property type="match status" value="1"/>
</dbReference>
<accession>A0A517LZC8</accession>
<dbReference type="InterPro" id="IPR051011">
    <property type="entry name" value="Metal_resp_trans_reg"/>
</dbReference>
<dbReference type="Proteomes" id="UP000319557">
    <property type="component" value="Chromosome"/>
</dbReference>
<keyword evidence="1" id="KW-0805">Transcription regulation</keyword>
<evidence type="ECO:0000256" key="2">
    <source>
        <dbReference type="ARBA" id="ARBA00023125"/>
    </source>
</evidence>
<organism evidence="5 6">
    <name type="scientific">Rosistilla ulvae</name>
    <dbReference type="NCBI Taxonomy" id="1930277"/>
    <lineage>
        <taxon>Bacteria</taxon>
        <taxon>Pseudomonadati</taxon>
        <taxon>Planctomycetota</taxon>
        <taxon>Planctomycetia</taxon>
        <taxon>Pirellulales</taxon>
        <taxon>Pirellulaceae</taxon>
        <taxon>Rosistilla</taxon>
    </lineage>
</organism>
<dbReference type="RefSeq" id="WP_145344768.1">
    <property type="nucleotide sequence ID" value="NZ_CP036261.1"/>
</dbReference>
<proteinExistence type="predicted"/>
<evidence type="ECO:0000313" key="6">
    <source>
        <dbReference type="Proteomes" id="UP000319557"/>
    </source>
</evidence>
<dbReference type="GO" id="GO:0003700">
    <property type="term" value="F:DNA-binding transcription factor activity"/>
    <property type="evidence" value="ECO:0007669"/>
    <property type="project" value="InterPro"/>
</dbReference>
<dbReference type="CDD" id="cd00090">
    <property type="entry name" value="HTH_ARSR"/>
    <property type="match status" value="1"/>
</dbReference>
<dbReference type="AlphaFoldDB" id="A0A517LZC8"/>
<keyword evidence="2" id="KW-0238">DNA-binding</keyword>
<gene>
    <name evidence="5" type="primary">sdpR</name>
    <name evidence="5" type="ORF">EC9_21600</name>
</gene>
<dbReference type="InterPro" id="IPR036388">
    <property type="entry name" value="WH-like_DNA-bd_sf"/>
</dbReference>
<dbReference type="Pfam" id="PF01022">
    <property type="entry name" value="HTH_5"/>
    <property type="match status" value="1"/>
</dbReference>
<feature type="domain" description="HTH arsR-type" evidence="4">
    <location>
        <begin position="4"/>
        <end position="98"/>
    </location>
</feature>
<dbReference type="PRINTS" id="PR00778">
    <property type="entry name" value="HTHARSR"/>
</dbReference>
<evidence type="ECO:0000256" key="1">
    <source>
        <dbReference type="ARBA" id="ARBA00023015"/>
    </source>
</evidence>
<keyword evidence="3" id="KW-0804">Transcription</keyword>
<reference evidence="5 6" key="1">
    <citation type="submission" date="2019-02" db="EMBL/GenBank/DDBJ databases">
        <title>Deep-cultivation of Planctomycetes and their phenomic and genomic characterization uncovers novel biology.</title>
        <authorList>
            <person name="Wiegand S."/>
            <person name="Jogler M."/>
            <person name="Boedeker C."/>
            <person name="Pinto D."/>
            <person name="Vollmers J."/>
            <person name="Rivas-Marin E."/>
            <person name="Kohn T."/>
            <person name="Peeters S.H."/>
            <person name="Heuer A."/>
            <person name="Rast P."/>
            <person name="Oberbeckmann S."/>
            <person name="Bunk B."/>
            <person name="Jeske O."/>
            <person name="Meyerdierks A."/>
            <person name="Storesund J.E."/>
            <person name="Kallscheuer N."/>
            <person name="Luecker S."/>
            <person name="Lage O.M."/>
            <person name="Pohl T."/>
            <person name="Merkel B.J."/>
            <person name="Hornburger P."/>
            <person name="Mueller R.-W."/>
            <person name="Bruemmer F."/>
            <person name="Labrenz M."/>
            <person name="Spormann A.M."/>
            <person name="Op den Camp H."/>
            <person name="Overmann J."/>
            <person name="Amann R."/>
            <person name="Jetten M.S.M."/>
            <person name="Mascher T."/>
            <person name="Medema M.H."/>
            <person name="Devos D.P."/>
            <person name="Kaster A.-K."/>
            <person name="Ovreas L."/>
            <person name="Rohde M."/>
            <person name="Galperin M.Y."/>
            <person name="Jogler C."/>
        </authorList>
    </citation>
    <scope>NUCLEOTIDE SEQUENCE [LARGE SCALE GENOMIC DNA]</scope>
    <source>
        <strain evidence="5 6">EC9</strain>
    </source>
</reference>
<dbReference type="Gene3D" id="1.10.10.10">
    <property type="entry name" value="Winged helix-like DNA-binding domain superfamily/Winged helix DNA-binding domain"/>
    <property type="match status" value="1"/>
</dbReference>
<dbReference type="SMART" id="SM00418">
    <property type="entry name" value="HTH_ARSR"/>
    <property type="match status" value="1"/>
</dbReference>
<dbReference type="GO" id="GO:0003677">
    <property type="term" value="F:DNA binding"/>
    <property type="evidence" value="ECO:0007669"/>
    <property type="project" value="UniProtKB-KW"/>
</dbReference>
<dbReference type="KEGG" id="ruv:EC9_21600"/>
<dbReference type="SUPFAM" id="SSF46785">
    <property type="entry name" value="Winged helix' DNA-binding domain"/>
    <property type="match status" value="1"/>
</dbReference>
<dbReference type="PROSITE" id="PS50987">
    <property type="entry name" value="HTH_ARSR_2"/>
    <property type="match status" value="1"/>
</dbReference>
<dbReference type="OrthoDB" id="9800150at2"/>
<protein>
    <submittedName>
        <fullName evidence="5">Transcriptional repressor SdpR</fullName>
    </submittedName>
</protein>
<evidence type="ECO:0000313" key="5">
    <source>
        <dbReference type="EMBL" id="QDS87975.1"/>
    </source>
</evidence>
<evidence type="ECO:0000256" key="3">
    <source>
        <dbReference type="ARBA" id="ARBA00023163"/>
    </source>
</evidence>